<organism evidence="2 3">
    <name type="scientific">Eumeta variegata</name>
    <name type="common">Bagworm moth</name>
    <name type="synonym">Eumeta japonica</name>
    <dbReference type="NCBI Taxonomy" id="151549"/>
    <lineage>
        <taxon>Eukaryota</taxon>
        <taxon>Metazoa</taxon>
        <taxon>Ecdysozoa</taxon>
        <taxon>Arthropoda</taxon>
        <taxon>Hexapoda</taxon>
        <taxon>Insecta</taxon>
        <taxon>Pterygota</taxon>
        <taxon>Neoptera</taxon>
        <taxon>Endopterygota</taxon>
        <taxon>Lepidoptera</taxon>
        <taxon>Glossata</taxon>
        <taxon>Ditrysia</taxon>
        <taxon>Tineoidea</taxon>
        <taxon>Psychidae</taxon>
        <taxon>Oiketicinae</taxon>
        <taxon>Eumeta</taxon>
    </lineage>
</organism>
<comment type="caution">
    <text evidence="2">The sequence shown here is derived from an EMBL/GenBank/DDBJ whole genome shotgun (WGS) entry which is preliminary data.</text>
</comment>
<proteinExistence type="predicted"/>
<keyword evidence="3" id="KW-1185">Reference proteome</keyword>
<protein>
    <submittedName>
        <fullName evidence="2">Uncharacterized protein</fullName>
    </submittedName>
</protein>
<evidence type="ECO:0000313" key="3">
    <source>
        <dbReference type="Proteomes" id="UP000299102"/>
    </source>
</evidence>
<gene>
    <name evidence="2" type="ORF">EVAR_45436_1</name>
</gene>
<name>A0A4C1YLG4_EUMVA</name>
<dbReference type="EMBL" id="BGZK01001241">
    <property type="protein sequence ID" value="GBP75237.1"/>
    <property type="molecule type" value="Genomic_DNA"/>
</dbReference>
<dbReference type="AlphaFoldDB" id="A0A4C1YLG4"/>
<evidence type="ECO:0000256" key="1">
    <source>
        <dbReference type="SAM" id="MobiDB-lite"/>
    </source>
</evidence>
<feature type="region of interest" description="Disordered" evidence="1">
    <location>
        <begin position="36"/>
        <end position="74"/>
    </location>
</feature>
<sequence length="164" mass="18762">MSPMFISSICLKRREIKIKRKRKEAERECGVRGRRGVKARSRLRESETEEERDLSRIKGIPTGSGSAAVCRTPHKSRDPGLTDLDLRLGVRALLIIVRLIVDKKTVQQRWFPRTVELFDKERHRLETWRTGAANHRSTDRGQENSAVALVSAHGGTLRRRTVPT</sequence>
<accession>A0A4C1YLG4</accession>
<dbReference type="Proteomes" id="UP000299102">
    <property type="component" value="Unassembled WGS sequence"/>
</dbReference>
<reference evidence="2 3" key="1">
    <citation type="journal article" date="2019" name="Commun. Biol.">
        <title>The bagworm genome reveals a unique fibroin gene that provides high tensile strength.</title>
        <authorList>
            <person name="Kono N."/>
            <person name="Nakamura H."/>
            <person name="Ohtoshi R."/>
            <person name="Tomita M."/>
            <person name="Numata K."/>
            <person name="Arakawa K."/>
        </authorList>
    </citation>
    <scope>NUCLEOTIDE SEQUENCE [LARGE SCALE GENOMIC DNA]</scope>
</reference>
<evidence type="ECO:0000313" key="2">
    <source>
        <dbReference type="EMBL" id="GBP75237.1"/>
    </source>
</evidence>